<dbReference type="Proteomes" id="UP001156701">
    <property type="component" value="Unassembled WGS sequence"/>
</dbReference>
<name>A0AA42FGL7_9GAMM</name>
<dbReference type="EMBL" id="JAUQTG010000007">
    <property type="protein sequence ID" value="MDO7857248.1"/>
    <property type="molecule type" value="Genomic_DNA"/>
</dbReference>
<dbReference type="RefSeq" id="WP_166686644.1">
    <property type="nucleotide sequence ID" value="NZ_JARRYG010000007.1"/>
</dbReference>
<sequence>MEHLKKPTNYLYKLTTSTLVSEQIQQKKLQFGYYKQNSRVAIIKNDSDLIRGLKENPRQSTTSQATFTFFNWLMNSPRLSGGNKPNYVLSTVEQFQFSGSEFHPSHNLFVDSSNSPTKWQEGDARAADQIADLLLPSGQWHRHYDTVVVSSSSNDKQVELLRHYLELTGGSLLIIENDDVPPSPSMQKFINELSLIDVNDKNSAKTEKENNAPQGILVSTYQIKGKNDIEKNTHIISNFSQQNSVITEQTYRTGWNYSGEITFTDSGDWTLYLDTSLLQECATLSIGSRDIHIIPSNEHQAISLGHIDKNGTINFSIKTITETSPPKFDLLYRSGQSPIERIPESAFSYIQSKTDITKTNKNTPSFNPHGFQQVVSLPHSAINSILLTDETLQQSEYFSIVLSSEHQNIILKLDDIALISRSSWPELAQEIENKINHQLSLLSHPLVKVSYKNNQIIIVGEGICISQFQLKRNVPVPYVDVPNTVYKKIEDNAIIQSISIDKDQINNWTHLSLKLTDKDSHITEIYREEFKLTETQFTSPEQFAQYLQDYIHQHIDDSDIRVNWNKKTYQLNITDLQNRKLDLLQFGYQEQILPIVIVENPTSSLDPFIVGAVTGDLPTDENIVEYQLIEKPQFGDVLLDERTGKWQYQPDNHFNHHGVEQFDFVAVMKNGDISAPISVQLQMEAPPLVSIPGKKTFTIQDPIYNEPSPKKHPKPHDMQVHNIQLAQTHLQAPDTPYFCLSANRWALVKVDVTSQSSAKSPDFVAIVSTKEGKELGRVRLVGPERLPQTLLPIPIKMSVPANDLHHQSYTAPLKSEWVQPGVRIRILADNTPILMPYTEENGNFQLNVKPNHSITSHIHTTSLYQQGHGTYTYSPLSWGIEAAARLPIKHFTLYSYPAVSQSPALNPYINGYLTTRILSNPKYDNPKVIPQFTASQIHWAYMNSSKLAKLTSFNFEFHYSAIEPLIPDGAFFWLLGIASPNYGGGLADSGILWHEIYGHGLGLPHTNNKEVYPFKEYSNGVNIAYDQQQQRYITYKRLSVNGGVTEVKPAMYPTSPMELLANNDAFLPHSDYFVAKIQDFLIQKAHQNKYSKHYIQRDTPIYWLHRQFTRMTDGTLHPYSRLNIIKTIASTINAPHDEFITKSLDDDYPDYSFKVTYATHHGLLSETKDIFIFDNQLNLKIADKGELVKLEVKEAGNKDAAKIIFQYKNPESLANRLFSNSNGQTLPEKLQLDNYWRGTKLFWSATEHDLVNAKTGQVNLSRIDKHSKLRASWVENGQLHQQDFSLSDPFGEDEIQLAIHEFKPINHLDIQVDKRFISNRQLNVPSERNLLSDVHIHQLVNIKQLGLTNSEHTYWVTLQLYNEQGRIEEYTPKERWYLSVDQDILTINGTIDSTPGLELVGIKVYIDQHLQDNVAPSSIWLYQNSIDQLAENTAFVNYDRPVEFNSIAEQPALLSTIDQKDNLSLFHGATLPQPTQIVSPLIA</sequence>
<reference evidence="1" key="1">
    <citation type="submission" date="2023-03" db="EMBL/GenBank/DDBJ databases">
        <title>a new species belonging to Providencia genus.</title>
        <authorList>
            <person name="Yang W."/>
            <person name="Hu F."/>
            <person name="Shen S."/>
            <person name="Ding L."/>
            <person name="Yin D."/>
        </authorList>
    </citation>
    <scope>NUCLEOTIDE SEQUENCE</scope>
    <source>
        <strain evidence="1">CRE-3FA-0001</strain>
    </source>
</reference>
<proteinExistence type="predicted"/>
<protein>
    <submittedName>
        <fullName evidence="1">Uncharacterized protein</fullName>
    </submittedName>
</protein>
<evidence type="ECO:0000313" key="4">
    <source>
        <dbReference type="Proteomes" id="UP001176478"/>
    </source>
</evidence>
<keyword evidence="4" id="KW-1185">Reference proteome</keyword>
<reference evidence="2" key="2">
    <citation type="submission" date="2023-07" db="EMBL/GenBank/DDBJ databases">
        <authorList>
            <person name="Yang W."/>
            <person name="Chen J."/>
            <person name="Ji P."/>
            <person name="Hu F."/>
        </authorList>
    </citation>
    <scope>NUCLEOTIDE SEQUENCE</scope>
    <source>
        <strain evidence="2">CRE-138-0111</strain>
    </source>
</reference>
<gene>
    <name evidence="1" type="ORF">P7V44_08145</name>
    <name evidence="2" type="ORF">Q5E86_13015</name>
</gene>
<dbReference type="EMBL" id="JARRYG010000007">
    <property type="protein sequence ID" value="MDG4696207.1"/>
    <property type="molecule type" value="Genomic_DNA"/>
</dbReference>
<comment type="caution">
    <text evidence="1">The sequence shown here is derived from an EMBL/GenBank/DDBJ whole genome shotgun (WGS) entry which is preliminary data.</text>
</comment>
<accession>A0AA42FGL7</accession>
<evidence type="ECO:0000313" key="3">
    <source>
        <dbReference type="Proteomes" id="UP001156701"/>
    </source>
</evidence>
<reference evidence="2" key="3">
    <citation type="journal article" date="2024" name="Int. J. Antimicrob. Agents">
        <title>Identification of a novel Providencia species showing multi-drug-resistant in three patients with hospital-acquired infection.</title>
        <authorList>
            <person name="Yang W."/>
            <person name="Chen J."/>
            <person name="Yang F."/>
            <person name="Ji P."/>
            <person name="Shen S."/>
            <person name="Yin D."/>
            <person name="Hu F."/>
        </authorList>
    </citation>
    <scope>NUCLEOTIDE SEQUENCE</scope>
    <source>
        <strain evidence="2">CRE-138-0111</strain>
    </source>
</reference>
<evidence type="ECO:0000313" key="2">
    <source>
        <dbReference type="EMBL" id="MDO7857248.1"/>
    </source>
</evidence>
<dbReference type="Proteomes" id="UP001176478">
    <property type="component" value="Unassembled WGS sequence"/>
</dbReference>
<organism evidence="1 3">
    <name type="scientific">Providencia huashanensis</name>
    <dbReference type="NCBI Taxonomy" id="3037798"/>
    <lineage>
        <taxon>Bacteria</taxon>
        <taxon>Pseudomonadati</taxon>
        <taxon>Pseudomonadota</taxon>
        <taxon>Gammaproteobacteria</taxon>
        <taxon>Enterobacterales</taxon>
        <taxon>Morganellaceae</taxon>
        <taxon>Providencia</taxon>
    </lineage>
</organism>
<evidence type="ECO:0000313" key="1">
    <source>
        <dbReference type="EMBL" id="MDG4696207.1"/>
    </source>
</evidence>